<dbReference type="OrthoDB" id="5739292at2"/>
<evidence type="ECO:0000256" key="1">
    <source>
        <dbReference type="ARBA" id="ARBA00005367"/>
    </source>
</evidence>
<name>A0A366D1K7_9GAMM</name>
<dbReference type="RefSeq" id="WP_113873821.1">
    <property type="nucleotide sequence ID" value="NZ_QNRF01000003.1"/>
</dbReference>
<dbReference type="InterPro" id="IPR008249">
    <property type="entry name" value="UPF0231"/>
</dbReference>
<dbReference type="AlphaFoldDB" id="A0A366D1K7"/>
<sequence>MDYEIAFDQEESNYRIFTGYEFAAIGEWVSEYVRELEMIQRVLMAARLAETEKETTEFSHGPFRVVISEEGVNVARQVDLNVAEEEIKAMFDSQNSFYQTSTDGIQAECGLEDLVEMIENWHDVLQ</sequence>
<organism evidence="2 3">
    <name type="scientific">Marinomonas aquiplantarum</name>
    <dbReference type="NCBI Taxonomy" id="491951"/>
    <lineage>
        <taxon>Bacteria</taxon>
        <taxon>Pseudomonadati</taxon>
        <taxon>Pseudomonadota</taxon>
        <taxon>Gammaproteobacteria</taxon>
        <taxon>Oceanospirillales</taxon>
        <taxon>Oceanospirillaceae</taxon>
        <taxon>Marinomonas</taxon>
    </lineage>
</organism>
<gene>
    <name evidence="2" type="ORF">DFP76_103100</name>
</gene>
<comment type="caution">
    <text evidence="2">The sequence shown here is derived from an EMBL/GenBank/DDBJ whole genome shotgun (WGS) entry which is preliminary data.</text>
</comment>
<protein>
    <submittedName>
        <fullName evidence="2">Uncharacterized protein</fullName>
    </submittedName>
</protein>
<dbReference type="Proteomes" id="UP000252086">
    <property type="component" value="Unassembled WGS sequence"/>
</dbReference>
<evidence type="ECO:0000313" key="3">
    <source>
        <dbReference type="Proteomes" id="UP000252086"/>
    </source>
</evidence>
<dbReference type="Pfam" id="PF06062">
    <property type="entry name" value="UPF0231"/>
    <property type="match status" value="1"/>
</dbReference>
<reference evidence="2 3" key="1">
    <citation type="submission" date="2018-06" db="EMBL/GenBank/DDBJ databases">
        <title>Genomic Encyclopedia of Type Strains, Phase III (KMG-III): the genomes of soil and plant-associated and newly described type strains.</title>
        <authorList>
            <person name="Whitman W."/>
        </authorList>
    </citation>
    <scope>NUCLEOTIDE SEQUENCE [LARGE SCALE GENOMIC DNA]</scope>
    <source>
        <strain evidence="2 3">CECT 7732</strain>
    </source>
</reference>
<dbReference type="EMBL" id="QNRF01000003">
    <property type="protein sequence ID" value="RBO83826.1"/>
    <property type="molecule type" value="Genomic_DNA"/>
</dbReference>
<comment type="similarity">
    <text evidence="1">Belongs to the UPF0231 family.</text>
</comment>
<keyword evidence="3" id="KW-1185">Reference proteome</keyword>
<evidence type="ECO:0000313" key="2">
    <source>
        <dbReference type="EMBL" id="RBO83826.1"/>
    </source>
</evidence>
<accession>A0A366D1K7</accession>
<proteinExistence type="inferred from homology"/>